<evidence type="ECO:0000313" key="2">
    <source>
        <dbReference type="EMBL" id="MCL6268904.1"/>
    </source>
</evidence>
<comment type="caution">
    <text evidence="2">The sequence shown here is derived from an EMBL/GenBank/DDBJ whole genome shotgun (WGS) entry which is preliminary data.</text>
</comment>
<organism evidence="2 3">
    <name type="scientific">Parendozoicomonas callyspongiae</name>
    <dbReference type="NCBI Taxonomy" id="2942213"/>
    <lineage>
        <taxon>Bacteria</taxon>
        <taxon>Pseudomonadati</taxon>
        <taxon>Pseudomonadota</taxon>
        <taxon>Gammaproteobacteria</taxon>
        <taxon>Oceanospirillales</taxon>
        <taxon>Endozoicomonadaceae</taxon>
        <taxon>Parendozoicomonas</taxon>
    </lineage>
</organism>
<gene>
    <name evidence="2" type="ORF">M3P05_02925</name>
</gene>
<proteinExistence type="predicted"/>
<dbReference type="EMBL" id="JAMFLX010000003">
    <property type="protein sequence ID" value="MCL6268904.1"/>
    <property type="molecule type" value="Genomic_DNA"/>
</dbReference>
<keyword evidence="3" id="KW-1185">Reference proteome</keyword>
<accession>A0ABT0PC30</accession>
<evidence type="ECO:0000313" key="3">
    <source>
        <dbReference type="Proteomes" id="UP001203338"/>
    </source>
</evidence>
<dbReference type="Proteomes" id="UP001203338">
    <property type="component" value="Unassembled WGS sequence"/>
</dbReference>
<dbReference type="NCBIfam" id="TIGR02099">
    <property type="entry name" value="YhdP family protein"/>
    <property type="match status" value="1"/>
</dbReference>
<reference evidence="2 3" key="1">
    <citation type="submission" date="2022-05" db="EMBL/GenBank/DDBJ databases">
        <authorList>
            <person name="Park J.-S."/>
        </authorList>
    </citation>
    <scope>NUCLEOTIDE SEQUENCE [LARGE SCALE GENOMIC DNA]</scope>
    <source>
        <strain evidence="2 3">2012CJ34-2</strain>
    </source>
</reference>
<sequence length="1315" mass="144346">MKKIALHLSRATWIALVFGLVLLAIIVSAGRVVMPMVSGLKGQITDSLGSTLETRVYLGELTGRLHNFNPAISLDQVVIYQPEQPDQPSVSLENIILELDTISTLVNLEPVFRRVMVGGGELNLTGEPGHIGLAGFPRIEAEDEEDTTVSQREGVRNMLEVLSRQRQIDFENIHLSLSMNSGKTHDVLVDRLTLTGPSDGRKMSARISSASGEEIELAMNVSGHAIRWPDIMLDGYISTPTINFKKWLELLPESLRKEAKLKFNQLRAGTQAWFSYSPRGWKIHGNLTADMVDIDREGQTLPPLTSLRSDFALTFGKHQDQQLWLNNLSFIFSGYAYPGSNVFIRRGIKPDRDITIAADRIHLQALSLISTTSNLLPNVVNGIVTRLAPRGRINNFVLKLKPSSDPFDLDLSAELRDVGVDHWYGAPSGERINAKVRMNAREGVIDLDSRGFTLGLDNVFDDVWVYDRVAGKLYWHIIDDVYILRTDQMSFTGGEGDIEARLRLDIPFGEDPIWMALEAGITSGDALYAGKYLPTSLGDLNVWLNSAIKGGDISQGAFIWNGPLTNPVAPKSLSWGLFFDVSNTDFAYDPEWPEVKGVDGLVTVDQDEVVVKADKARVYDSRATGLTAIVPDLLTDKPLTLKLTGQVTSNGRDGLRILRETPIATAMNNAADQWDIGGDVRVGLDLNIPLTAEGRNKEDIKVDIGLAGNRFAIPDLDLAATNISGRMSYSTAKGLQGTGLSGSLFDKPVTFGISTSSGRSAKTQVDINGRVAMKPLSQWLGWDYLWLADGETDYKARVTVGGKGDIRVDVDSSLVGMTSSMPEPLDKKASQKLPYSMSVLAPAKGPFTVEGSLAGRFDYVQELDRKSQKLSRGGARIGQGKVELPDNGFLVTGQLDALQLKPWHLWWQKNAGNFRSESGETSGSAIESSVKDLSISVKDVSIDRLLWGGAGFNNVQASFSQDSEGMHLGLKAPEGDGVLTIPADNRPLRIDMAQLNLPGEVLPEHKLETSKVETNNKQEEFVDPFTDVVPADIPDLDVHVERIRIGEQEFGHLSTKIRTVKDGIKTTELKGVLGGAEVDGNLGWTRHDGQHHTVINASIDSTNVEEFLAKWGYPELMTGKRLKSSSYWTWVGSPGGFQMKEMEGHSDIEVRNGRFLSVDSSSSSALRLFGVLNVDAITRRLRLDFSDLFRSGMAFDQVEGKLSFDKGQINLKEPLTVKGPSSDFKLDGSLNVVKNTLDMGLVVTLPVTQNIAVVSLLLGQPYIAGAAYLFDKLLGSQVEQFASLRYEIKGSLSEPAMKLDRLFSNKAKHNKKKFK</sequence>
<dbReference type="PANTHER" id="PTHR38690:SF1">
    <property type="entry name" value="PROTEASE"/>
    <property type="match status" value="1"/>
</dbReference>
<evidence type="ECO:0000259" key="1">
    <source>
        <dbReference type="Pfam" id="PF13116"/>
    </source>
</evidence>
<dbReference type="PANTHER" id="PTHR38690">
    <property type="entry name" value="PROTEASE-RELATED"/>
    <property type="match status" value="1"/>
</dbReference>
<protein>
    <submittedName>
        <fullName evidence="2">TIGR02099 family protein</fullName>
    </submittedName>
</protein>
<dbReference type="InterPro" id="IPR011836">
    <property type="entry name" value="YhdP"/>
</dbReference>
<dbReference type="RefSeq" id="WP_249697738.1">
    <property type="nucleotide sequence ID" value="NZ_JAMFLX010000003.1"/>
</dbReference>
<dbReference type="InterPro" id="IPR025263">
    <property type="entry name" value="YhdP_central"/>
</dbReference>
<feature type="domain" description="YhdP central" evidence="1">
    <location>
        <begin position="5"/>
        <end position="1296"/>
    </location>
</feature>
<name>A0ABT0PC30_9GAMM</name>
<dbReference type="Pfam" id="PF13116">
    <property type="entry name" value="YhdP"/>
    <property type="match status" value="1"/>
</dbReference>